<evidence type="ECO:0000256" key="1">
    <source>
        <dbReference type="SAM" id="Phobius"/>
    </source>
</evidence>
<evidence type="ECO:0008006" key="4">
    <source>
        <dbReference type="Google" id="ProtNLM"/>
    </source>
</evidence>
<accession>A0A7W5Y053</accession>
<dbReference type="EMBL" id="JACIBT010000007">
    <property type="protein sequence ID" value="MBB3668091.1"/>
    <property type="molecule type" value="Genomic_DNA"/>
</dbReference>
<feature type="transmembrane region" description="Helical" evidence="1">
    <location>
        <begin position="138"/>
        <end position="169"/>
    </location>
</feature>
<feature type="transmembrane region" description="Helical" evidence="1">
    <location>
        <begin position="35"/>
        <end position="68"/>
    </location>
</feature>
<name>A0A7W5Y053_9MICC</name>
<dbReference type="AlphaFoldDB" id="A0A7W5Y053"/>
<reference evidence="2 3" key="1">
    <citation type="submission" date="2020-08" db="EMBL/GenBank/DDBJ databases">
        <title>Sequencing the genomes of 1000 actinobacteria strains.</title>
        <authorList>
            <person name="Klenk H.-P."/>
        </authorList>
    </citation>
    <scope>NUCLEOTIDE SEQUENCE [LARGE SCALE GENOMIC DNA]</scope>
    <source>
        <strain evidence="2 3">DSM 28238</strain>
    </source>
</reference>
<comment type="caution">
    <text evidence="2">The sequence shown here is derived from an EMBL/GenBank/DDBJ whole genome shotgun (WGS) entry which is preliminary data.</text>
</comment>
<keyword evidence="1" id="KW-1133">Transmembrane helix</keyword>
<proteinExistence type="predicted"/>
<dbReference type="InterPro" id="IPR007403">
    <property type="entry name" value="DUF456"/>
</dbReference>
<organism evidence="2 3">
    <name type="scientific">Garicola koreensis</name>
    <dbReference type="NCBI Taxonomy" id="1262554"/>
    <lineage>
        <taxon>Bacteria</taxon>
        <taxon>Bacillati</taxon>
        <taxon>Actinomycetota</taxon>
        <taxon>Actinomycetes</taxon>
        <taxon>Micrococcales</taxon>
        <taxon>Micrococcaceae</taxon>
        <taxon>Garicola</taxon>
    </lineage>
</organism>
<gene>
    <name evidence="2" type="ORF">FHX47_001720</name>
</gene>
<dbReference type="RefSeq" id="WP_183358512.1">
    <property type="nucleotide sequence ID" value="NZ_BAABKR010000001.1"/>
</dbReference>
<feature type="transmembrane region" description="Helical" evidence="1">
    <location>
        <begin position="88"/>
        <end position="117"/>
    </location>
</feature>
<keyword evidence="1" id="KW-0472">Membrane</keyword>
<feature type="transmembrane region" description="Helical" evidence="1">
    <location>
        <begin position="6"/>
        <end position="28"/>
    </location>
</feature>
<evidence type="ECO:0000313" key="2">
    <source>
        <dbReference type="EMBL" id="MBB3668091.1"/>
    </source>
</evidence>
<evidence type="ECO:0000313" key="3">
    <source>
        <dbReference type="Proteomes" id="UP000547528"/>
    </source>
</evidence>
<keyword evidence="1" id="KW-0812">Transmembrane</keyword>
<dbReference type="Proteomes" id="UP000547528">
    <property type="component" value="Unassembled WGS sequence"/>
</dbReference>
<dbReference type="Pfam" id="PF04306">
    <property type="entry name" value="DUF456"/>
    <property type="match status" value="1"/>
</dbReference>
<sequence length="170" mass="17587">MVESAAAEIIVTLVTGLVLLVGLISLVLPILPGSLVVIIGLLVWAVLLGAPVVWAAAAAGMVLTLIGWSASTVLTGRVLHRERIPRGPILIALGAALVGLVVLPPLGLFLGFALGLFGAEYFRRGKDWRAAGSASLQALRAVGIGLLMEFFFAGTAVSLFVLGSVIHLIF</sequence>
<keyword evidence="3" id="KW-1185">Reference proteome</keyword>
<protein>
    <recommendedName>
        <fullName evidence="4">DUF456 domain-containing protein</fullName>
    </recommendedName>
</protein>